<evidence type="ECO:0000313" key="3">
    <source>
        <dbReference type="Proteomes" id="UP000499080"/>
    </source>
</evidence>
<dbReference type="Proteomes" id="UP000499080">
    <property type="component" value="Unassembled WGS sequence"/>
</dbReference>
<protein>
    <submittedName>
        <fullName evidence="2">Uncharacterized protein</fullName>
    </submittedName>
</protein>
<keyword evidence="3" id="KW-1185">Reference proteome</keyword>
<dbReference type="OrthoDB" id="6131287at2759"/>
<feature type="compositionally biased region" description="Polar residues" evidence="1">
    <location>
        <begin position="111"/>
        <end position="124"/>
    </location>
</feature>
<proteinExistence type="predicted"/>
<comment type="caution">
    <text evidence="2">The sequence shown here is derived from an EMBL/GenBank/DDBJ whole genome shotgun (WGS) entry which is preliminary data.</text>
</comment>
<dbReference type="EMBL" id="BGPR01001877">
    <property type="protein sequence ID" value="GBM63586.1"/>
    <property type="molecule type" value="Genomic_DNA"/>
</dbReference>
<accession>A0A4Y2HE55</accession>
<reference evidence="2 3" key="1">
    <citation type="journal article" date="2019" name="Sci. Rep.">
        <title>Orb-weaving spider Araneus ventricosus genome elucidates the spidroin gene catalogue.</title>
        <authorList>
            <person name="Kono N."/>
            <person name="Nakamura H."/>
            <person name="Ohtoshi R."/>
            <person name="Moran D.A.P."/>
            <person name="Shinohara A."/>
            <person name="Yoshida Y."/>
            <person name="Fujiwara M."/>
            <person name="Mori M."/>
            <person name="Tomita M."/>
            <person name="Arakawa K."/>
        </authorList>
    </citation>
    <scope>NUCLEOTIDE SEQUENCE [LARGE SCALE GENOMIC DNA]</scope>
</reference>
<organism evidence="2 3">
    <name type="scientific">Araneus ventricosus</name>
    <name type="common">Orbweaver spider</name>
    <name type="synonym">Epeira ventricosa</name>
    <dbReference type="NCBI Taxonomy" id="182803"/>
    <lineage>
        <taxon>Eukaryota</taxon>
        <taxon>Metazoa</taxon>
        <taxon>Ecdysozoa</taxon>
        <taxon>Arthropoda</taxon>
        <taxon>Chelicerata</taxon>
        <taxon>Arachnida</taxon>
        <taxon>Araneae</taxon>
        <taxon>Araneomorphae</taxon>
        <taxon>Entelegynae</taxon>
        <taxon>Araneoidea</taxon>
        <taxon>Araneidae</taxon>
        <taxon>Araneus</taxon>
    </lineage>
</organism>
<gene>
    <name evidence="2" type="ORF">AVEN_65868_1</name>
</gene>
<feature type="region of interest" description="Disordered" evidence="1">
    <location>
        <begin position="104"/>
        <end position="124"/>
    </location>
</feature>
<dbReference type="AlphaFoldDB" id="A0A4Y2HE55"/>
<evidence type="ECO:0000256" key="1">
    <source>
        <dbReference type="SAM" id="MobiDB-lite"/>
    </source>
</evidence>
<evidence type="ECO:0000313" key="2">
    <source>
        <dbReference type="EMBL" id="GBM63586.1"/>
    </source>
</evidence>
<name>A0A4Y2HE55_ARAVE</name>
<sequence length="124" mass="14135">MNSVITSETNRLSVESFDAIQTVKYELMSEPKSAIQLYRKKEYLKDKVDRNLCKNMNSASRNYRAEVLNKKNVCDKQSSPRKKLVSKEAAKKISAKAAKLQRNIDLKKMRSQVSNNPSTSESCT</sequence>